<dbReference type="PATRIC" id="fig|451644.5.peg.3085"/>
<accession>A0A0J8UB33</accession>
<evidence type="ECO:0000313" key="2">
    <source>
        <dbReference type="Proteomes" id="UP000037594"/>
    </source>
</evidence>
<name>A0A0J8UB33_9MYCO</name>
<comment type="caution">
    <text evidence="1">The sequence shown here is derived from an EMBL/GenBank/DDBJ whole genome shotgun (WGS) entry which is preliminary data.</text>
</comment>
<gene>
    <name evidence="1" type="ORF">ACT17_14920</name>
</gene>
<dbReference type="AlphaFoldDB" id="A0A0J8UB33"/>
<organism evidence="1 2">
    <name type="scientific">Mycolicibacterium conceptionense</name>
    <dbReference type="NCBI Taxonomy" id="451644"/>
    <lineage>
        <taxon>Bacteria</taxon>
        <taxon>Bacillati</taxon>
        <taxon>Actinomycetota</taxon>
        <taxon>Actinomycetes</taxon>
        <taxon>Mycobacteriales</taxon>
        <taxon>Mycobacteriaceae</taxon>
        <taxon>Mycolicibacterium</taxon>
    </lineage>
</organism>
<proteinExistence type="predicted"/>
<protein>
    <submittedName>
        <fullName evidence="1">Uncharacterized protein</fullName>
    </submittedName>
</protein>
<reference evidence="1 2" key="1">
    <citation type="submission" date="2015-06" db="EMBL/GenBank/DDBJ databases">
        <title>Genome sequence of Mycobacterium conceptionense strain MLE.</title>
        <authorList>
            <person name="Greninger A.L."/>
            <person name="Cunningham G."/>
            <person name="Chiu C.Y."/>
            <person name="Miller S."/>
        </authorList>
    </citation>
    <scope>NUCLEOTIDE SEQUENCE [LARGE SCALE GENOMIC DNA]</scope>
    <source>
        <strain evidence="1 2">MLE</strain>
    </source>
</reference>
<dbReference type="RefSeq" id="WP_048895932.1">
    <property type="nucleotide sequence ID" value="NZ_LFOD01000012.1"/>
</dbReference>
<dbReference type="EMBL" id="LFOD01000012">
    <property type="protein sequence ID" value="KMV17585.1"/>
    <property type="molecule type" value="Genomic_DNA"/>
</dbReference>
<dbReference type="Proteomes" id="UP000037594">
    <property type="component" value="Unassembled WGS sequence"/>
</dbReference>
<sequence length="81" mass="8511">MIGANPTVTLVALLAFHSDPGVDDLEWLLSNACAAIFAFDENRLPHGGWVCQGYEFECVVEVQADAGSAAAQMALANAFAP</sequence>
<evidence type="ECO:0000313" key="1">
    <source>
        <dbReference type="EMBL" id="KMV17585.1"/>
    </source>
</evidence>